<gene>
    <name evidence="6" type="ORF">PCANC_25537</name>
</gene>
<organism evidence="6 7">
    <name type="scientific">Puccinia coronata f. sp. avenae</name>
    <dbReference type="NCBI Taxonomy" id="200324"/>
    <lineage>
        <taxon>Eukaryota</taxon>
        <taxon>Fungi</taxon>
        <taxon>Dikarya</taxon>
        <taxon>Basidiomycota</taxon>
        <taxon>Pucciniomycotina</taxon>
        <taxon>Pucciniomycetes</taxon>
        <taxon>Pucciniales</taxon>
        <taxon>Pucciniaceae</taxon>
        <taxon>Puccinia</taxon>
    </lineage>
</organism>
<keyword evidence="3" id="KW-0812">Transmembrane</keyword>
<reference evidence="6 7" key="1">
    <citation type="submission" date="2017-11" db="EMBL/GenBank/DDBJ databases">
        <title>De novo assembly and phasing of dikaryotic genomes from two isolates of Puccinia coronata f. sp. avenae, the causal agent of oat crown rust.</title>
        <authorList>
            <person name="Miller M.E."/>
            <person name="Zhang Y."/>
            <person name="Omidvar V."/>
            <person name="Sperschneider J."/>
            <person name="Schwessinger B."/>
            <person name="Raley C."/>
            <person name="Palmer J.M."/>
            <person name="Garnica D."/>
            <person name="Upadhyaya N."/>
            <person name="Rathjen J."/>
            <person name="Taylor J.M."/>
            <person name="Park R.F."/>
            <person name="Dodds P.N."/>
            <person name="Hirsch C.D."/>
            <person name="Kianian S.F."/>
            <person name="Figueroa M."/>
        </authorList>
    </citation>
    <scope>NUCLEOTIDE SEQUENCE [LARGE SCALE GENOMIC DNA]</scope>
    <source>
        <strain evidence="6">12NC29</strain>
    </source>
</reference>
<dbReference type="OrthoDB" id="2019572at2759"/>
<evidence type="ECO:0000259" key="5">
    <source>
        <dbReference type="Pfam" id="PF09118"/>
    </source>
</evidence>
<evidence type="ECO:0000256" key="3">
    <source>
        <dbReference type="SAM" id="Phobius"/>
    </source>
</evidence>
<dbReference type="InterPro" id="IPR011043">
    <property type="entry name" value="Gal_Oxase/kelch_b-propeller"/>
</dbReference>
<dbReference type="InterPro" id="IPR037293">
    <property type="entry name" value="Gal_Oxidase_central_sf"/>
</dbReference>
<dbReference type="CDD" id="cd02851">
    <property type="entry name" value="E_set_GO_C"/>
    <property type="match status" value="1"/>
</dbReference>
<feature type="region of interest" description="Disordered" evidence="2">
    <location>
        <begin position="623"/>
        <end position="644"/>
    </location>
</feature>
<evidence type="ECO:0000256" key="2">
    <source>
        <dbReference type="SAM" id="MobiDB-lite"/>
    </source>
</evidence>
<feature type="domain" description="Galactose oxidase-like Early set" evidence="5">
    <location>
        <begin position="499"/>
        <end position="607"/>
    </location>
</feature>
<dbReference type="Pfam" id="PF07250">
    <property type="entry name" value="Glyoxal_oxid_N"/>
    <property type="match status" value="1"/>
</dbReference>
<keyword evidence="1" id="KW-0732">Signal</keyword>
<dbReference type="Proteomes" id="UP000235388">
    <property type="component" value="Unassembled WGS sequence"/>
</dbReference>
<dbReference type="EMBL" id="PGCJ01001274">
    <property type="protein sequence ID" value="PLW06882.1"/>
    <property type="molecule type" value="Genomic_DNA"/>
</dbReference>
<dbReference type="STRING" id="200324.A0A2N5S0Z7"/>
<dbReference type="Gene3D" id="2.60.40.10">
    <property type="entry name" value="Immunoglobulins"/>
    <property type="match status" value="1"/>
</dbReference>
<feature type="transmembrane region" description="Helical" evidence="3">
    <location>
        <begin position="650"/>
        <end position="669"/>
    </location>
</feature>
<dbReference type="Pfam" id="PF09118">
    <property type="entry name" value="GO-like_E_set"/>
    <property type="match status" value="1"/>
</dbReference>
<comment type="caution">
    <text evidence="6">The sequence shown here is derived from an EMBL/GenBank/DDBJ whole genome shotgun (WGS) entry which is preliminary data.</text>
</comment>
<evidence type="ECO:0000256" key="1">
    <source>
        <dbReference type="ARBA" id="ARBA00022729"/>
    </source>
</evidence>
<dbReference type="InterPro" id="IPR014756">
    <property type="entry name" value="Ig_E-set"/>
</dbReference>
<protein>
    <recommendedName>
        <fullName evidence="8">Glyoxal oxidase N-terminal domain-containing protein</fullName>
    </recommendedName>
</protein>
<evidence type="ECO:0000313" key="6">
    <source>
        <dbReference type="EMBL" id="PLW06882.1"/>
    </source>
</evidence>
<dbReference type="SUPFAM" id="SSF50965">
    <property type="entry name" value="Galactose oxidase, central domain"/>
    <property type="match status" value="1"/>
</dbReference>
<evidence type="ECO:0000313" key="7">
    <source>
        <dbReference type="Proteomes" id="UP000235388"/>
    </source>
</evidence>
<accession>A0A2N5S0Z7</accession>
<dbReference type="InterPro" id="IPR009880">
    <property type="entry name" value="Glyoxal_oxidase_N"/>
</dbReference>
<dbReference type="SUPFAM" id="SSF81296">
    <property type="entry name" value="E set domains"/>
    <property type="match status" value="1"/>
</dbReference>
<keyword evidence="3" id="KW-1133">Transmembrane helix</keyword>
<proteinExistence type="predicted"/>
<dbReference type="PANTHER" id="PTHR32208">
    <property type="entry name" value="SECRETED PROTEIN-RELATED"/>
    <property type="match status" value="1"/>
</dbReference>
<feature type="domain" description="Glyoxal oxidase N-terminal" evidence="4">
    <location>
        <begin position="112"/>
        <end position="494"/>
    </location>
</feature>
<dbReference type="InterPro" id="IPR013783">
    <property type="entry name" value="Ig-like_fold"/>
</dbReference>
<keyword evidence="7" id="KW-1185">Reference proteome</keyword>
<dbReference type="Gene3D" id="2.130.10.80">
    <property type="entry name" value="Galactose oxidase/kelch, beta-propeller"/>
    <property type="match status" value="1"/>
</dbReference>
<dbReference type="PANTHER" id="PTHR32208:SF96">
    <property type="entry name" value="GLYOXAL OXIDASE"/>
    <property type="match status" value="1"/>
</dbReference>
<keyword evidence="3" id="KW-0472">Membrane</keyword>
<evidence type="ECO:0008006" key="8">
    <source>
        <dbReference type="Google" id="ProtNLM"/>
    </source>
</evidence>
<sequence>MCERLLLPNHAHWHNSKGELPPGYTSASTSDPSKFKKFKSLRSSRAYSWLQGLAIAAAFSPSGVFAATPNTFEVVGTTGVSAQQFFVGGVNKVYILDKVENNPTRLAGTNKPAWATEYDLRTNTFRTMEVATNTFCAGGAALGNGTWISVGGNKAVTSGGLDGVNLAAPYYNDDGAKSIRLIDPCDNDTKCQWVVNPGGALLQAKRWYPTVETLEDGSVIIIGGCTDGGYVNDANQNIPTVEYFPSKGQPNKLNFLLTTLPANLYTLTWLLPSGNLFLQSNLGTEIYDYKNNIEYPLSNIPHAVRTYPASGATAMLPLTPKNNYTATILFCGGTNLQPDQWVLTFNIAAYPADKTCVKMTPDVSTTWEEEDYLFEGRSMGQFVMMPDGRLWMGNGIAKGTAGYGNTSWAIGQSFGDVPLLAPAYYDPNAAKGSRWSRPMANATVPRLYHSVASLLADGSILTAGSNPNADYIAPNTANYPYATEYRAEKFYPDYFNRARPTPSGLPTTLSYGGNYFNVSLKSSDLGKQSSALSKSIVSVVRTGYSTHAMNMGQRYLQLNSTYTLNDDGSGVLHVSQMPPCVACFPPGPAMMFVVVDGVPSIGVMVMVGNGKIGTQPTAAAPDLPGTITDWTSSSSTTSTSKNAKNSSSSVLVLPSLPVVLLVICALLQLM</sequence>
<name>A0A2N5S0Z7_9BASI</name>
<feature type="compositionally biased region" description="Low complexity" evidence="2">
    <location>
        <begin position="631"/>
        <end position="644"/>
    </location>
</feature>
<evidence type="ECO:0000259" key="4">
    <source>
        <dbReference type="Pfam" id="PF07250"/>
    </source>
</evidence>
<dbReference type="AlphaFoldDB" id="A0A2N5S0Z7"/>
<dbReference type="InterPro" id="IPR015202">
    <property type="entry name" value="GO-like_E_set"/>
</dbReference>